<sequence length="200" mass="20920">MATRNSESVAHQEAAAREFHPSKPRDEPMTTKGHAPGVLASEADRAPEFHAQTLPPGTAPREATFRPNANTEVPPTTNYARSDAVDPDAPTVDASATIGGATSADMHQGLGHPGQGQTSAEMRHDGEKHRAKQTHGLGGVGANVGTKNQMVDPHDPQFAGQRALDKDEAEIGRGNLGGPPAEDRLPANAEEVAAEAPRGR</sequence>
<dbReference type="EMBL" id="MU001670">
    <property type="protein sequence ID" value="KAF2461803.1"/>
    <property type="molecule type" value="Genomic_DNA"/>
</dbReference>
<evidence type="ECO:0000313" key="2">
    <source>
        <dbReference type="EMBL" id="KAF2461803.1"/>
    </source>
</evidence>
<feature type="compositionally biased region" description="Basic and acidic residues" evidence="1">
    <location>
        <begin position="14"/>
        <end position="29"/>
    </location>
</feature>
<evidence type="ECO:0000256" key="1">
    <source>
        <dbReference type="SAM" id="MobiDB-lite"/>
    </source>
</evidence>
<feature type="compositionally biased region" description="Low complexity" evidence="1">
    <location>
        <begin position="187"/>
        <end position="200"/>
    </location>
</feature>
<reference evidence="2" key="1">
    <citation type="journal article" date="2020" name="Stud. Mycol.">
        <title>101 Dothideomycetes genomes: a test case for predicting lifestyles and emergence of pathogens.</title>
        <authorList>
            <person name="Haridas S."/>
            <person name="Albert R."/>
            <person name="Binder M."/>
            <person name="Bloem J."/>
            <person name="Labutti K."/>
            <person name="Salamov A."/>
            <person name="Andreopoulos B."/>
            <person name="Baker S."/>
            <person name="Barry K."/>
            <person name="Bills G."/>
            <person name="Bluhm B."/>
            <person name="Cannon C."/>
            <person name="Castanera R."/>
            <person name="Culley D."/>
            <person name="Daum C."/>
            <person name="Ezra D."/>
            <person name="Gonzalez J."/>
            <person name="Henrissat B."/>
            <person name="Kuo A."/>
            <person name="Liang C."/>
            <person name="Lipzen A."/>
            <person name="Lutzoni F."/>
            <person name="Magnuson J."/>
            <person name="Mondo S."/>
            <person name="Nolan M."/>
            <person name="Ohm R."/>
            <person name="Pangilinan J."/>
            <person name="Park H.-J."/>
            <person name="Ramirez L."/>
            <person name="Alfaro M."/>
            <person name="Sun H."/>
            <person name="Tritt A."/>
            <person name="Yoshinaga Y."/>
            <person name="Zwiers L.-H."/>
            <person name="Turgeon B."/>
            <person name="Goodwin S."/>
            <person name="Spatafora J."/>
            <person name="Crous P."/>
            <person name="Grigoriev I."/>
        </authorList>
    </citation>
    <scope>NUCLEOTIDE SEQUENCE</scope>
    <source>
        <strain evidence="2">ATCC 16933</strain>
    </source>
</reference>
<keyword evidence="3" id="KW-1185">Reference proteome</keyword>
<proteinExistence type="predicted"/>
<protein>
    <submittedName>
        <fullName evidence="2">Uncharacterized protein</fullName>
    </submittedName>
</protein>
<dbReference type="AlphaFoldDB" id="A0A6A6PEH5"/>
<dbReference type="Proteomes" id="UP000799766">
    <property type="component" value="Unassembled WGS sequence"/>
</dbReference>
<feature type="compositionally biased region" description="Low complexity" evidence="1">
    <location>
        <begin position="87"/>
        <end position="97"/>
    </location>
</feature>
<feature type="region of interest" description="Disordered" evidence="1">
    <location>
        <begin position="1"/>
        <end position="200"/>
    </location>
</feature>
<feature type="compositionally biased region" description="Polar residues" evidence="1">
    <location>
        <begin position="67"/>
        <end position="80"/>
    </location>
</feature>
<accession>A0A6A6PEH5</accession>
<dbReference type="OrthoDB" id="3260716at2759"/>
<evidence type="ECO:0000313" key="3">
    <source>
        <dbReference type="Proteomes" id="UP000799766"/>
    </source>
</evidence>
<gene>
    <name evidence="2" type="ORF">BDY21DRAFT_329697</name>
</gene>
<name>A0A6A6PEH5_9PEZI</name>
<organism evidence="2 3">
    <name type="scientific">Lineolata rhizophorae</name>
    <dbReference type="NCBI Taxonomy" id="578093"/>
    <lineage>
        <taxon>Eukaryota</taxon>
        <taxon>Fungi</taxon>
        <taxon>Dikarya</taxon>
        <taxon>Ascomycota</taxon>
        <taxon>Pezizomycotina</taxon>
        <taxon>Dothideomycetes</taxon>
        <taxon>Dothideomycetes incertae sedis</taxon>
        <taxon>Lineolatales</taxon>
        <taxon>Lineolataceae</taxon>
        <taxon>Lineolata</taxon>
    </lineage>
</organism>